<dbReference type="PROSITE" id="PS50850">
    <property type="entry name" value="MFS"/>
    <property type="match status" value="1"/>
</dbReference>
<sequence>MQTESTKLAPKARGAAVALLAASLYVGQGLGPIISGHISAAGGYAVMFSVSAAVMAALGVTSSSLLRRH</sequence>
<dbReference type="InterPro" id="IPR011701">
    <property type="entry name" value="MFS"/>
</dbReference>
<keyword evidence="2 4" id="KW-1133">Transmembrane helix</keyword>
<accession>A0A2N3PRE4</accession>
<organism evidence="6 7">
    <name type="scientific">Telmatospirillum siberiense</name>
    <dbReference type="NCBI Taxonomy" id="382514"/>
    <lineage>
        <taxon>Bacteria</taxon>
        <taxon>Pseudomonadati</taxon>
        <taxon>Pseudomonadota</taxon>
        <taxon>Alphaproteobacteria</taxon>
        <taxon>Rhodospirillales</taxon>
        <taxon>Rhodospirillaceae</taxon>
        <taxon>Telmatospirillum</taxon>
    </lineage>
</organism>
<keyword evidence="7" id="KW-1185">Reference proteome</keyword>
<dbReference type="GO" id="GO:0022857">
    <property type="term" value="F:transmembrane transporter activity"/>
    <property type="evidence" value="ECO:0007669"/>
    <property type="project" value="InterPro"/>
</dbReference>
<feature type="transmembrane region" description="Helical" evidence="4">
    <location>
        <begin position="45"/>
        <end position="66"/>
    </location>
</feature>
<dbReference type="Proteomes" id="UP000233293">
    <property type="component" value="Unassembled WGS sequence"/>
</dbReference>
<keyword evidence="3 4" id="KW-0472">Membrane</keyword>
<dbReference type="InterPro" id="IPR036259">
    <property type="entry name" value="MFS_trans_sf"/>
</dbReference>
<evidence type="ECO:0000313" key="6">
    <source>
        <dbReference type="EMBL" id="PKU22969.1"/>
    </source>
</evidence>
<dbReference type="Gene3D" id="1.20.1250.20">
    <property type="entry name" value="MFS general substrate transporter like domains"/>
    <property type="match status" value="1"/>
</dbReference>
<name>A0A2N3PRE4_9PROT</name>
<comment type="caution">
    <text evidence="6">The sequence shown here is derived from an EMBL/GenBank/DDBJ whole genome shotgun (WGS) entry which is preliminary data.</text>
</comment>
<feature type="domain" description="Major facilitator superfamily (MFS) profile" evidence="5">
    <location>
        <begin position="1"/>
        <end position="69"/>
    </location>
</feature>
<dbReference type="Pfam" id="PF07690">
    <property type="entry name" value="MFS_1"/>
    <property type="match status" value="1"/>
</dbReference>
<gene>
    <name evidence="6" type="ORF">CWS72_19135</name>
</gene>
<evidence type="ECO:0000259" key="5">
    <source>
        <dbReference type="PROSITE" id="PS50850"/>
    </source>
</evidence>
<proteinExistence type="predicted"/>
<evidence type="ECO:0000256" key="3">
    <source>
        <dbReference type="ARBA" id="ARBA00023136"/>
    </source>
</evidence>
<dbReference type="InterPro" id="IPR020846">
    <property type="entry name" value="MFS_dom"/>
</dbReference>
<dbReference type="AlphaFoldDB" id="A0A2N3PRE4"/>
<protein>
    <recommendedName>
        <fullName evidence="5">Major facilitator superfamily (MFS) profile domain-containing protein</fullName>
    </recommendedName>
</protein>
<evidence type="ECO:0000256" key="2">
    <source>
        <dbReference type="ARBA" id="ARBA00022989"/>
    </source>
</evidence>
<evidence type="ECO:0000313" key="7">
    <source>
        <dbReference type="Proteomes" id="UP000233293"/>
    </source>
</evidence>
<reference evidence="7" key="1">
    <citation type="submission" date="2017-12" db="EMBL/GenBank/DDBJ databases">
        <title>Draft genome sequence of Telmatospirillum siberiense 26-4b1T, an acidotolerant peatland alphaproteobacterium potentially involved in sulfur cycling.</title>
        <authorList>
            <person name="Hausmann B."/>
            <person name="Pjevac P."/>
            <person name="Schreck K."/>
            <person name="Herbold C.W."/>
            <person name="Daims H."/>
            <person name="Wagner M."/>
            <person name="Pester M."/>
            <person name="Loy A."/>
        </authorList>
    </citation>
    <scope>NUCLEOTIDE SEQUENCE [LARGE SCALE GENOMIC DNA]</scope>
    <source>
        <strain evidence="7">26-4b1</strain>
    </source>
</reference>
<dbReference type="SUPFAM" id="SSF103473">
    <property type="entry name" value="MFS general substrate transporter"/>
    <property type="match status" value="1"/>
</dbReference>
<evidence type="ECO:0000256" key="1">
    <source>
        <dbReference type="ARBA" id="ARBA00022692"/>
    </source>
</evidence>
<dbReference type="EMBL" id="PIUM01000025">
    <property type="protein sequence ID" value="PKU22969.1"/>
    <property type="molecule type" value="Genomic_DNA"/>
</dbReference>
<keyword evidence="1 4" id="KW-0812">Transmembrane</keyword>
<evidence type="ECO:0000256" key="4">
    <source>
        <dbReference type="SAM" id="Phobius"/>
    </source>
</evidence>